<reference evidence="1" key="1">
    <citation type="submission" date="2022-05" db="EMBL/GenBank/DDBJ databases">
        <title>Genomic analysis of Brachybacterium sp. CBA3104.</title>
        <authorList>
            <person name="Roh S.W."/>
            <person name="Kim Y.B."/>
            <person name="Kim Y."/>
        </authorList>
    </citation>
    <scope>NUCLEOTIDE SEQUENCE</scope>
    <source>
        <strain evidence="1">CBA3104</strain>
    </source>
</reference>
<dbReference type="RefSeq" id="WP_249479854.1">
    <property type="nucleotide sequence ID" value="NZ_CP097218.1"/>
</dbReference>
<protein>
    <submittedName>
        <fullName evidence="1">Uncharacterized protein</fullName>
    </submittedName>
</protein>
<accession>A0ABY4NB37</accession>
<dbReference type="EMBL" id="CP097218">
    <property type="protein sequence ID" value="UQN30505.1"/>
    <property type="molecule type" value="Genomic_DNA"/>
</dbReference>
<name>A0ABY4NB37_9MICO</name>
<keyword evidence="2" id="KW-1185">Reference proteome</keyword>
<gene>
    <name evidence="1" type="ORF">M4486_03945</name>
</gene>
<proteinExistence type="predicted"/>
<dbReference type="Proteomes" id="UP001055868">
    <property type="component" value="Chromosome"/>
</dbReference>
<evidence type="ECO:0000313" key="1">
    <source>
        <dbReference type="EMBL" id="UQN30505.1"/>
    </source>
</evidence>
<sequence>MDGDLEATYGEYLAAQELQRSVDSVLIAYRLTLSRAPEVESIPSFREPSLPDHSIRVRCGDDSLTLLAREWSDRMDEVRPFLREWIRARAPLENARLRPRSRRRDPFWVEQWRKAHPWG</sequence>
<evidence type="ECO:0000313" key="2">
    <source>
        <dbReference type="Proteomes" id="UP001055868"/>
    </source>
</evidence>
<organism evidence="1 2">
    <name type="scientific">Brachybacterium kimchii</name>
    <dbReference type="NCBI Taxonomy" id="2942909"/>
    <lineage>
        <taxon>Bacteria</taxon>
        <taxon>Bacillati</taxon>
        <taxon>Actinomycetota</taxon>
        <taxon>Actinomycetes</taxon>
        <taxon>Micrococcales</taxon>
        <taxon>Dermabacteraceae</taxon>
        <taxon>Brachybacterium</taxon>
    </lineage>
</organism>